<evidence type="ECO:0000313" key="2">
    <source>
        <dbReference type="Proteomes" id="UP000283880"/>
    </source>
</evidence>
<name>A0A413F8J8_9FIRM</name>
<dbReference type="AlphaFoldDB" id="A0A413F8J8"/>
<dbReference type="Proteomes" id="UP000283880">
    <property type="component" value="Unassembled WGS sequence"/>
</dbReference>
<proteinExistence type="predicted"/>
<organism evidence="1 2">
    <name type="scientific">Enterocloster asparagiformis</name>
    <dbReference type="NCBI Taxonomy" id="333367"/>
    <lineage>
        <taxon>Bacteria</taxon>
        <taxon>Bacillati</taxon>
        <taxon>Bacillota</taxon>
        <taxon>Clostridia</taxon>
        <taxon>Lachnospirales</taxon>
        <taxon>Lachnospiraceae</taxon>
        <taxon>Enterocloster</taxon>
    </lineage>
</organism>
<accession>A0A413F8J8</accession>
<sequence>MERLKSYYADVCFIDGLETFIISPSKFDDILKDNVLLKYLKKSNKDIVPFINISREVGTNKIYLAFVNLPAKVERFLAWYYKII</sequence>
<protein>
    <submittedName>
        <fullName evidence="1">Uncharacterized protein</fullName>
    </submittedName>
</protein>
<reference evidence="1 2" key="1">
    <citation type="submission" date="2018-08" db="EMBL/GenBank/DDBJ databases">
        <title>A genome reference for cultivated species of the human gut microbiota.</title>
        <authorList>
            <person name="Zou Y."/>
            <person name="Xue W."/>
            <person name="Luo G."/>
        </authorList>
    </citation>
    <scope>NUCLEOTIDE SEQUENCE [LARGE SCALE GENOMIC DNA]</scope>
    <source>
        <strain evidence="1 2">AF04-15</strain>
    </source>
</reference>
<gene>
    <name evidence="1" type="ORF">DWV29_24470</name>
</gene>
<dbReference type="RefSeq" id="WP_007705976.1">
    <property type="nucleotide sequence ID" value="NZ_JAWRJJ010000025.1"/>
</dbReference>
<dbReference type="EMBL" id="QSBM01000024">
    <property type="protein sequence ID" value="RGX23716.1"/>
    <property type="molecule type" value="Genomic_DNA"/>
</dbReference>
<comment type="caution">
    <text evidence="1">The sequence shown here is derived from an EMBL/GenBank/DDBJ whole genome shotgun (WGS) entry which is preliminary data.</text>
</comment>
<dbReference type="OrthoDB" id="9923355at2"/>
<evidence type="ECO:0000313" key="1">
    <source>
        <dbReference type="EMBL" id="RGX23716.1"/>
    </source>
</evidence>